<dbReference type="EMBL" id="CP093313">
    <property type="protein sequence ID" value="UWZ81911.1"/>
    <property type="molecule type" value="Genomic_DNA"/>
</dbReference>
<dbReference type="KEGG" id="orp:MOP44_15135"/>
<dbReference type="InterPro" id="IPR031919">
    <property type="entry name" value="Fucosidase_C"/>
</dbReference>
<sequence length="129" mass="14144">MTSWMEVNGEAIYETRSWKISGEGPNMVKAGSFQGGSVSKLGEKDIRFTRNKANSVVYAIVLGWPAEPILISSLGLSAKTSPGKIARVELLGTAERFEWRQQADALRVALPKSYRPRVDYAAALKVMLA</sequence>
<keyword evidence="3" id="KW-1185">Reference proteome</keyword>
<dbReference type="InterPro" id="IPR013780">
    <property type="entry name" value="Glyco_hydro_b"/>
</dbReference>
<organism evidence="2 3">
    <name type="scientific">Occallatibacter riparius</name>
    <dbReference type="NCBI Taxonomy" id="1002689"/>
    <lineage>
        <taxon>Bacteria</taxon>
        <taxon>Pseudomonadati</taxon>
        <taxon>Acidobacteriota</taxon>
        <taxon>Terriglobia</taxon>
        <taxon>Terriglobales</taxon>
        <taxon>Acidobacteriaceae</taxon>
        <taxon>Occallatibacter</taxon>
    </lineage>
</organism>
<dbReference type="AlphaFoldDB" id="A0A9J7BGP0"/>
<name>A0A9J7BGP0_9BACT</name>
<proteinExistence type="predicted"/>
<dbReference type="Pfam" id="PF16757">
    <property type="entry name" value="Fucosidase_C"/>
    <property type="match status" value="1"/>
</dbReference>
<accession>A0A9J7BGP0</accession>
<protein>
    <recommendedName>
        <fullName evidence="1">Alpha-L-fucosidase C-terminal domain-containing protein</fullName>
    </recommendedName>
</protein>
<evidence type="ECO:0000313" key="3">
    <source>
        <dbReference type="Proteomes" id="UP001059380"/>
    </source>
</evidence>
<evidence type="ECO:0000259" key="1">
    <source>
        <dbReference type="Pfam" id="PF16757"/>
    </source>
</evidence>
<dbReference type="Gene3D" id="2.60.40.1180">
    <property type="entry name" value="Golgi alpha-mannosidase II"/>
    <property type="match status" value="1"/>
</dbReference>
<feature type="domain" description="Alpha-L-fucosidase C-terminal" evidence="1">
    <location>
        <begin position="44"/>
        <end position="126"/>
    </location>
</feature>
<gene>
    <name evidence="2" type="ORF">MOP44_15135</name>
</gene>
<dbReference type="RefSeq" id="WP_260790880.1">
    <property type="nucleotide sequence ID" value="NZ_CP093313.1"/>
</dbReference>
<evidence type="ECO:0000313" key="2">
    <source>
        <dbReference type="EMBL" id="UWZ81911.1"/>
    </source>
</evidence>
<dbReference type="Proteomes" id="UP001059380">
    <property type="component" value="Chromosome"/>
</dbReference>
<reference evidence="2" key="1">
    <citation type="submission" date="2021-04" db="EMBL/GenBank/DDBJ databases">
        <title>Phylogenetic analysis of Acidobacteriaceae.</title>
        <authorList>
            <person name="Qiu L."/>
            <person name="Zhang Q."/>
        </authorList>
    </citation>
    <scope>NUCLEOTIDE SEQUENCE</scope>
    <source>
        <strain evidence="2">DSM 25168</strain>
    </source>
</reference>